<dbReference type="GO" id="GO:0006511">
    <property type="term" value="P:ubiquitin-dependent protein catabolic process"/>
    <property type="evidence" value="ECO:0007669"/>
    <property type="project" value="TreeGrafter"/>
</dbReference>
<dbReference type="GO" id="GO:0016020">
    <property type="term" value="C:membrane"/>
    <property type="evidence" value="ECO:0007669"/>
    <property type="project" value="UniProtKB-SubCell"/>
</dbReference>
<dbReference type="GO" id="GO:0016567">
    <property type="term" value="P:protein ubiquitination"/>
    <property type="evidence" value="ECO:0007669"/>
    <property type="project" value="TreeGrafter"/>
</dbReference>
<dbReference type="EC" id="2.3.2.27" evidence="3"/>
<name>A0A4Q0A345_9FUNG</name>
<evidence type="ECO:0000256" key="6">
    <source>
        <dbReference type="ARBA" id="ARBA00022723"/>
    </source>
</evidence>
<organism evidence="17 18">
    <name type="scientific">Dimargaris cristalligena</name>
    <dbReference type="NCBI Taxonomy" id="215637"/>
    <lineage>
        <taxon>Eukaryota</taxon>
        <taxon>Fungi</taxon>
        <taxon>Fungi incertae sedis</taxon>
        <taxon>Zoopagomycota</taxon>
        <taxon>Kickxellomycotina</taxon>
        <taxon>Dimargaritomycetes</taxon>
        <taxon>Dimargaritales</taxon>
        <taxon>Dimargaritaceae</taxon>
        <taxon>Dimargaris</taxon>
    </lineage>
</organism>
<evidence type="ECO:0000256" key="5">
    <source>
        <dbReference type="ARBA" id="ARBA00022692"/>
    </source>
</evidence>
<dbReference type="PANTHER" id="PTHR45977:SF4">
    <property type="entry name" value="RING-TYPE DOMAIN-CONTAINING PROTEIN"/>
    <property type="match status" value="1"/>
</dbReference>
<evidence type="ECO:0000256" key="14">
    <source>
        <dbReference type="SAM" id="Phobius"/>
    </source>
</evidence>
<dbReference type="CDD" id="cd16454">
    <property type="entry name" value="RING-H2_PA-TM-RING"/>
    <property type="match status" value="1"/>
</dbReference>
<feature type="domain" description="RING-type" evidence="16">
    <location>
        <begin position="401"/>
        <end position="443"/>
    </location>
</feature>
<accession>A0A4Q0A345</accession>
<evidence type="ECO:0000256" key="4">
    <source>
        <dbReference type="ARBA" id="ARBA00022679"/>
    </source>
</evidence>
<evidence type="ECO:0000256" key="9">
    <source>
        <dbReference type="ARBA" id="ARBA00022833"/>
    </source>
</evidence>
<comment type="subcellular location">
    <subcellularLocation>
        <location evidence="2">Membrane</location>
        <topology evidence="2">Multi-pass membrane protein</topology>
    </subcellularLocation>
</comment>
<evidence type="ECO:0000256" key="1">
    <source>
        <dbReference type="ARBA" id="ARBA00000900"/>
    </source>
</evidence>
<keyword evidence="6" id="KW-0479">Metal-binding</keyword>
<keyword evidence="8" id="KW-0833">Ubl conjugation pathway</keyword>
<dbReference type="AlphaFoldDB" id="A0A4Q0A345"/>
<dbReference type="InterPro" id="IPR001841">
    <property type="entry name" value="Znf_RING"/>
</dbReference>
<evidence type="ECO:0000256" key="3">
    <source>
        <dbReference type="ARBA" id="ARBA00012483"/>
    </source>
</evidence>
<feature type="chain" id="PRO_5020886305" description="RING-type E3 ubiquitin transferase" evidence="15">
    <location>
        <begin position="23"/>
        <end position="478"/>
    </location>
</feature>
<keyword evidence="9" id="KW-0862">Zinc</keyword>
<gene>
    <name evidence="17" type="ORF">BJ085DRAFT_38298</name>
</gene>
<dbReference type="STRING" id="215637.A0A4Q0A345"/>
<evidence type="ECO:0000256" key="13">
    <source>
        <dbReference type="SAM" id="MobiDB-lite"/>
    </source>
</evidence>
<dbReference type="OrthoDB" id="8062037at2759"/>
<keyword evidence="4" id="KW-0808">Transferase</keyword>
<keyword evidence="7 12" id="KW-0863">Zinc-finger</keyword>
<evidence type="ECO:0000256" key="12">
    <source>
        <dbReference type="PROSITE-ProRule" id="PRU00175"/>
    </source>
</evidence>
<keyword evidence="11 14" id="KW-0472">Membrane</keyword>
<evidence type="ECO:0000256" key="2">
    <source>
        <dbReference type="ARBA" id="ARBA00004141"/>
    </source>
</evidence>
<evidence type="ECO:0000313" key="17">
    <source>
        <dbReference type="EMBL" id="RKP39822.1"/>
    </source>
</evidence>
<dbReference type="EMBL" id="ML002242">
    <property type="protein sequence ID" value="RKP39822.1"/>
    <property type="molecule type" value="Genomic_DNA"/>
</dbReference>
<dbReference type="GO" id="GO:0061630">
    <property type="term" value="F:ubiquitin protein ligase activity"/>
    <property type="evidence" value="ECO:0007669"/>
    <property type="project" value="UniProtKB-EC"/>
</dbReference>
<dbReference type="Proteomes" id="UP000268162">
    <property type="component" value="Unassembled WGS sequence"/>
</dbReference>
<evidence type="ECO:0000256" key="8">
    <source>
        <dbReference type="ARBA" id="ARBA00022786"/>
    </source>
</evidence>
<proteinExistence type="predicted"/>
<dbReference type="PROSITE" id="PS50089">
    <property type="entry name" value="ZF_RING_2"/>
    <property type="match status" value="1"/>
</dbReference>
<keyword evidence="10 14" id="KW-1133">Transmembrane helix</keyword>
<feature type="compositionally biased region" description="Polar residues" evidence="13">
    <location>
        <begin position="469"/>
        <end position="478"/>
    </location>
</feature>
<evidence type="ECO:0000259" key="16">
    <source>
        <dbReference type="PROSITE" id="PS50089"/>
    </source>
</evidence>
<sequence>MFFAWRLALLAIISQAIPESLAYTQQALAISIDQITLNSKWEMVNNSTSWDIPADNSSDMVIPVNQSEKWEGLIIDYKNNTSLEYKSRLGYLLLVDRSTLTGSPDDLQGYNWNTTNGILVYSANGPNVCGLYTAAFDRPCLIISPTTAKNLLVLISTNPTSDSVQQPHAEGSEDLSMDAIYLRLALTKVDAPTQSLESTDTISSSKVMITGAVIGGLLGLVLICLMVFCTILTVRRRRSNQGWAARRQQGIQSLITTLNDKSPRPLDPQLLQYLRLVNTRQEPLATLERATGSVFARRSMFGKGFTAQSDLIDEATDWGAGGLPAFPLPPPPTLTASRTSVDSESAASSFGKEKEKPNEKWVIRVVDPLTVSTSNPMVTASSQAIAIAITSRVTQAGDDTCTICLDDIAKGQTVRQLPCLHIYHVECIDEWLVQKSSACPLCKADCAPHCIQLAGPSYRPPEKPKDQPTESNQFNYIL</sequence>
<comment type="catalytic activity">
    <reaction evidence="1">
        <text>S-ubiquitinyl-[E2 ubiquitin-conjugating enzyme]-L-cysteine + [acceptor protein]-L-lysine = [E2 ubiquitin-conjugating enzyme]-L-cysteine + N(6)-ubiquitinyl-[acceptor protein]-L-lysine.</text>
        <dbReference type="EC" id="2.3.2.27"/>
    </reaction>
</comment>
<feature type="region of interest" description="Disordered" evidence="13">
    <location>
        <begin position="330"/>
        <end position="353"/>
    </location>
</feature>
<dbReference type="InterPro" id="IPR013083">
    <property type="entry name" value="Znf_RING/FYVE/PHD"/>
</dbReference>
<keyword evidence="5 14" id="KW-0812">Transmembrane</keyword>
<evidence type="ECO:0000256" key="11">
    <source>
        <dbReference type="ARBA" id="ARBA00023136"/>
    </source>
</evidence>
<dbReference type="PANTHER" id="PTHR45977">
    <property type="entry name" value="TARGET OF ERK KINASE MPK-1"/>
    <property type="match status" value="1"/>
</dbReference>
<dbReference type="CDD" id="cd12087">
    <property type="entry name" value="TM_EGFR-like"/>
    <property type="match status" value="1"/>
</dbReference>
<dbReference type="Gene3D" id="3.30.40.10">
    <property type="entry name" value="Zinc/RING finger domain, C3HC4 (zinc finger)"/>
    <property type="match status" value="1"/>
</dbReference>
<evidence type="ECO:0000256" key="15">
    <source>
        <dbReference type="SAM" id="SignalP"/>
    </source>
</evidence>
<keyword evidence="18" id="KW-1185">Reference proteome</keyword>
<dbReference type="SMART" id="SM00184">
    <property type="entry name" value="RING"/>
    <property type="match status" value="1"/>
</dbReference>
<protein>
    <recommendedName>
        <fullName evidence="3">RING-type E3 ubiquitin transferase</fullName>
        <ecNumber evidence="3">2.3.2.27</ecNumber>
    </recommendedName>
</protein>
<feature type="signal peptide" evidence="15">
    <location>
        <begin position="1"/>
        <end position="22"/>
    </location>
</feature>
<dbReference type="GO" id="GO:0008270">
    <property type="term" value="F:zinc ion binding"/>
    <property type="evidence" value="ECO:0007669"/>
    <property type="project" value="UniProtKB-KW"/>
</dbReference>
<feature type="transmembrane region" description="Helical" evidence="14">
    <location>
        <begin position="207"/>
        <end position="234"/>
    </location>
</feature>
<feature type="compositionally biased region" description="Polar residues" evidence="13">
    <location>
        <begin position="337"/>
        <end position="348"/>
    </location>
</feature>
<dbReference type="SUPFAM" id="SSF57850">
    <property type="entry name" value="RING/U-box"/>
    <property type="match status" value="1"/>
</dbReference>
<evidence type="ECO:0000256" key="7">
    <source>
        <dbReference type="ARBA" id="ARBA00022771"/>
    </source>
</evidence>
<evidence type="ECO:0000256" key="10">
    <source>
        <dbReference type="ARBA" id="ARBA00022989"/>
    </source>
</evidence>
<evidence type="ECO:0000313" key="18">
    <source>
        <dbReference type="Proteomes" id="UP000268162"/>
    </source>
</evidence>
<keyword evidence="15" id="KW-0732">Signal</keyword>
<dbReference type="Pfam" id="PF13639">
    <property type="entry name" value="zf-RING_2"/>
    <property type="match status" value="1"/>
</dbReference>
<reference evidence="18" key="1">
    <citation type="journal article" date="2018" name="Nat. Microbiol.">
        <title>Leveraging single-cell genomics to expand the fungal tree of life.</title>
        <authorList>
            <person name="Ahrendt S.R."/>
            <person name="Quandt C.A."/>
            <person name="Ciobanu D."/>
            <person name="Clum A."/>
            <person name="Salamov A."/>
            <person name="Andreopoulos B."/>
            <person name="Cheng J.F."/>
            <person name="Woyke T."/>
            <person name="Pelin A."/>
            <person name="Henrissat B."/>
            <person name="Reynolds N.K."/>
            <person name="Benny G.L."/>
            <person name="Smith M.E."/>
            <person name="James T.Y."/>
            <person name="Grigoriev I.V."/>
        </authorList>
    </citation>
    <scope>NUCLEOTIDE SEQUENCE [LARGE SCALE GENOMIC DNA]</scope>
    <source>
        <strain evidence="18">RSA 468</strain>
    </source>
</reference>
<feature type="region of interest" description="Disordered" evidence="13">
    <location>
        <begin position="457"/>
        <end position="478"/>
    </location>
</feature>